<keyword evidence="8" id="KW-1185">Reference proteome</keyword>
<reference evidence="7 8" key="1">
    <citation type="submission" date="2020-04" db="EMBL/GenBank/DDBJ databases">
        <authorList>
            <person name="De Canck E."/>
        </authorList>
    </citation>
    <scope>NUCLEOTIDE SEQUENCE [LARGE SCALE GENOMIC DNA]</scope>
    <source>
        <strain evidence="7 8">LMG 28138</strain>
    </source>
</reference>
<evidence type="ECO:0000313" key="7">
    <source>
        <dbReference type="EMBL" id="CAB3785943.1"/>
    </source>
</evidence>
<feature type="domain" description="HTH luxR-type" evidence="5">
    <location>
        <begin position="221"/>
        <end position="288"/>
    </location>
</feature>
<dbReference type="Gene3D" id="3.40.50.2300">
    <property type="match status" value="1"/>
</dbReference>
<dbReference type="InterPro" id="IPR000792">
    <property type="entry name" value="Tscrpt_reg_LuxR_C"/>
</dbReference>
<dbReference type="SMART" id="SM00421">
    <property type="entry name" value="HTH_LUXR"/>
    <property type="match status" value="1"/>
</dbReference>
<dbReference type="GO" id="GO:0000160">
    <property type="term" value="P:phosphorelay signal transduction system"/>
    <property type="evidence" value="ECO:0007669"/>
    <property type="project" value="InterPro"/>
</dbReference>
<evidence type="ECO:0000256" key="2">
    <source>
        <dbReference type="ARBA" id="ARBA00023125"/>
    </source>
</evidence>
<evidence type="ECO:0000259" key="6">
    <source>
        <dbReference type="PROSITE" id="PS50110"/>
    </source>
</evidence>
<keyword evidence="1 3" id="KW-0597">Phosphoprotein</keyword>
<dbReference type="InterPro" id="IPR011006">
    <property type="entry name" value="CheY-like_superfamily"/>
</dbReference>
<dbReference type="SUPFAM" id="SSF46894">
    <property type="entry name" value="C-terminal effector domain of the bipartite response regulators"/>
    <property type="match status" value="1"/>
</dbReference>
<proteinExistence type="predicted"/>
<feature type="compositionally biased region" description="Basic residues" evidence="4">
    <location>
        <begin position="400"/>
        <end position="411"/>
    </location>
</feature>
<dbReference type="Gene3D" id="1.10.10.10">
    <property type="entry name" value="Winged helix-like DNA-binding domain superfamily/Winged helix DNA-binding domain"/>
    <property type="match status" value="1"/>
</dbReference>
<evidence type="ECO:0000256" key="4">
    <source>
        <dbReference type="SAM" id="MobiDB-lite"/>
    </source>
</evidence>
<sequence length="411" mass="44119">MAATRSFNPFVQPSHAGASLLFFVLNDQPERREGLKALLRQVHRQARISDAGDWAQLERALRRGLPDLLVIDLQVRTMTLDALRALHREHPALSIAVLTDDGDPSTVGPLLNAGALGVIPRQLEPRLILRALELVLLGGYYVPICALGPDIPAMWPERGASGRPGQRAEAGLPEACAWPAGSQGAVARLSANASASLYSPVAARSRAERAALLADERASRRCARAGLLSPRQQQIMRLVHLGNTNKTIARALNISEGTVKIHLAAVFRLLGAANRAAAVALYNGWQYGKLQALRTEHQLNDPSPRSGMRSPVPLRSPPAVSLPMAERGGPFLIAAQPAWPFAPRRRRPPIATQEAELKPVEPPVDEGLGPPAGDSPANLLPSARAKPTARGRGLAAPRHDKPRRGRGLADE</sequence>
<dbReference type="GO" id="GO:0006355">
    <property type="term" value="P:regulation of DNA-templated transcription"/>
    <property type="evidence" value="ECO:0007669"/>
    <property type="project" value="InterPro"/>
</dbReference>
<evidence type="ECO:0000256" key="3">
    <source>
        <dbReference type="PROSITE-ProRule" id="PRU00169"/>
    </source>
</evidence>
<evidence type="ECO:0000259" key="5">
    <source>
        <dbReference type="PROSITE" id="PS50043"/>
    </source>
</evidence>
<evidence type="ECO:0000313" key="8">
    <source>
        <dbReference type="Proteomes" id="UP000494115"/>
    </source>
</evidence>
<dbReference type="AlphaFoldDB" id="A0A6S7B3K8"/>
<dbReference type="GO" id="GO:0003677">
    <property type="term" value="F:DNA binding"/>
    <property type="evidence" value="ECO:0007669"/>
    <property type="project" value="UniProtKB-KW"/>
</dbReference>
<feature type="modified residue" description="4-aspartylphosphate" evidence="3">
    <location>
        <position position="72"/>
    </location>
</feature>
<dbReference type="CDD" id="cd17535">
    <property type="entry name" value="REC_NarL-like"/>
    <property type="match status" value="1"/>
</dbReference>
<dbReference type="PRINTS" id="PR00038">
    <property type="entry name" value="HTHLUXR"/>
</dbReference>
<dbReference type="EMBL" id="CADIKM010000007">
    <property type="protein sequence ID" value="CAB3785943.1"/>
    <property type="molecule type" value="Genomic_DNA"/>
</dbReference>
<dbReference type="InterPro" id="IPR058245">
    <property type="entry name" value="NreC/VraR/RcsB-like_REC"/>
</dbReference>
<dbReference type="PROSITE" id="PS50043">
    <property type="entry name" value="HTH_LUXR_2"/>
    <property type="match status" value="1"/>
</dbReference>
<organism evidence="7 8">
    <name type="scientific">Pararobbsia alpina</name>
    <dbReference type="NCBI Taxonomy" id="621374"/>
    <lineage>
        <taxon>Bacteria</taxon>
        <taxon>Pseudomonadati</taxon>
        <taxon>Pseudomonadota</taxon>
        <taxon>Betaproteobacteria</taxon>
        <taxon>Burkholderiales</taxon>
        <taxon>Burkholderiaceae</taxon>
        <taxon>Pararobbsia</taxon>
    </lineage>
</organism>
<dbReference type="Proteomes" id="UP000494115">
    <property type="component" value="Unassembled WGS sequence"/>
</dbReference>
<gene>
    <name evidence="7" type="ORF">LMG28138_02099</name>
</gene>
<dbReference type="InterPro" id="IPR001789">
    <property type="entry name" value="Sig_transdc_resp-reg_receiver"/>
</dbReference>
<dbReference type="InterPro" id="IPR016032">
    <property type="entry name" value="Sig_transdc_resp-reg_C-effctor"/>
</dbReference>
<feature type="domain" description="Response regulatory" evidence="6">
    <location>
        <begin position="21"/>
        <end position="136"/>
    </location>
</feature>
<accession>A0A6S7B3K8</accession>
<dbReference type="PANTHER" id="PTHR43214">
    <property type="entry name" value="TWO-COMPONENT RESPONSE REGULATOR"/>
    <property type="match status" value="1"/>
</dbReference>
<evidence type="ECO:0000256" key="1">
    <source>
        <dbReference type="ARBA" id="ARBA00022553"/>
    </source>
</evidence>
<dbReference type="PROSITE" id="PS50110">
    <property type="entry name" value="RESPONSE_REGULATORY"/>
    <property type="match status" value="1"/>
</dbReference>
<dbReference type="Pfam" id="PF00196">
    <property type="entry name" value="GerE"/>
    <property type="match status" value="1"/>
</dbReference>
<dbReference type="InterPro" id="IPR036388">
    <property type="entry name" value="WH-like_DNA-bd_sf"/>
</dbReference>
<dbReference type="CDD" id="cd06170">
    <property type="entry name" value="LuxR_C_like"/>
    <property type="match status" value="1"/>
</dbReference>
<dbReference type="InterPro" id="IPR039420">
    <property type="entry name" value="WalR-like"/>
</dbReference>
<name>A0A6S7B3K8_9BURK</name>
<dbReference type="Pfam" id="PF00072">
    <property type="entry name" value="Response_reg"/>
    <property type="match status" value="1"/>
</dbReference>
<protein>
    <submittedName>
        <fullName evidence="7">Uncharacterized protein</fullName>
    </submittedName>
</protein>
<dbReference type="SUPFAM" id="SSF52172">
    <property type="entry name" value="CheY-like"/>
    <property type="match status" value="1"/>
</dbReference>
<feature type="region of interest" description="Disordered" evidence="4">
    <location>
        <begin position="349"/>
        <end position="411"/>
    </location>
</feature>
<keyword evidence="2" id="KW-0238">DNA-binding</keyword>
<dbReference type="RefSeq" id="WP_175104691.1">
    <property type="nucleotide sequence ID" value="NZ_CADIKM010000007.1"/>
</dbReference>